<proteinExistence type="predicted"/>
<reference evidence="2" key="1">
    <citation type="submission" date="2021-02" db="EMBL/GenBank/DDBJ databases">
        <authorList>
            <person name="Nowell W R."/>
        </authorList>
    </citation>
    <scope>NUCLEOTIDE SEQUENCE</scope>
</reference>
<feature type="non-terminal residue" evidence="2">
    <location>
        <position position="59"/>
    </location>
</feature>
<gene>
    <name evidence="1" type="ORF">BYL167_LOCUS38012</name>
    <name evidence="2" type="ORF">GIL414_LOCUS53078</name>
</gene>
<dbReference type="Proteomes" id="UP000681967">
    <property type="component" value="Unassembled WGS sequence"/>
</dbReference>
<accession>A0A8S3CJH6</accession>
<evidence type="ECO:0000313" key="3">
    <source>
        <dbReference type="Proteomes" id="UP000681720"/>
    </source>
</evidence>
<comment type="caution">
    <text evidence="2">The sequence shown here is derived from an EMBL/GenBank/DDBJ whole genome shotgun (WGS) entry which is preliminary data.</text>
</comment>
<name>A0A8S3CJH6_9BILA</name>
<dbReference type="EMBL" id="CAJOBJ010183328">
    <property type="protein sequence ID" value="CAF4926357.1"/>
    <property type="molecule type" value="Genomic_DNA"/>
</dbReference>
<organism evidence="2 3">
    <name type="scientific">Rotaria magnacalcarata</name>
    <dbReference type="NCBI Taxonomy" id="392030"/>
    <lineage>
        <taxon>Eukaryota</taxon>
        <taxon>Metazoa</taxon>
        <taxon>Spiralia</taxon>
        <taxon>Gnathifera</taxon>
        <taxon>Rotifera</taxon>
        <taxon>Eurotatoria</taxon>
        <taxon>Bdelloidea</taxon>
        <taxon>Philodinida</taxon>
        <taxon>Philodinidae</taxon>
        <taxon>Rotaria</taxon>
    </lineage>
</organism>
<feature type="non-terminal residue" evidence="2">
    <location>
        <position position="1"/>
    </location>
</feature>
<sequence>ESKTAYCDVIDTILGCHDVVTTWFKNDTLKTLLSSRGQLLQKCGIWGCLLGAIVTSKLA</sequence>
<evidence type="ECO:0000313" key="2">
    <source>
        <dbReference type="EMBL" id="CAF4926357.1"/>
    </source>
</evidence>
<dbReference type="EMBL" id="CAJOBH010087641">
    <property type="protein sequence ID" value="CAF4548677.1"/>
    <property type="molecule type" value="Genomic_DNA"/>
</dbReference>
<protein>
    <submittedName>
        <fullName evidence="2">Uncharacterized protein</fullName>
    </submittedName>
</protein>
<dbReference type="AlphaFoldDB" id="A0A8S3CJH6"/>
<dbReference type="Proteomes" id="UP000681720">
    <property type="component" value="Unassembled WGS sequence"/>
</dbReference>
<evidence type="ECO:0000313" key="1">
    <source>
        <dbReference type="EMBL" id="CAF4548677.1"/>
    </source>
</evidence>